<dbReference type="GO" id="GO:0016787">
    <property type="term" value="F:hydrolase activity"/>
    <property type="evidence" value="ECO:0007669"/>
    <property type="project" value="UniProtKB-KW"/>
</dbReference>
<comment type="caution">
    <text evidence="3">The sequence shown here is derived from an EMBL/GenBank/DDBJ whole genome shotgun (WGS) entry which is preliminary data.</text>
</comment>
<evidence type="ECO:0000259" key="2">
    <source>
        <dbReference type="Pfam" id="PF00656"/>
    </source>
</evidence>
<dbReference type="InterPro" id="IPR029030">
    <property type="entry name" value="Caspase-like_dom_sf"/>
</dbReference>
<feature type="domain" description="Peptidase C14 caspase" evidence="2">
    <location>
        <begin position="29"/>
        <end position="299"/>
    </location>
</feature>
<sequence length="702" mass="76595">MGSWFLRAVWCTLIGFLACCSRANSADQHALIVGVSEYPSLGASHRLFGPERDVLLMQRLLKEKLAFPEDSVEMLSEQTGKEAPSKSPTAVNIRAAFASLISKAESGDEVVVYLSGHGAQQPADGTGQHRERDGLDGIFLPRDVDRWDGSQSKAGVPNAITDNEFAKWFTAIRDRGARLWVIIDSCHAGDLSRGRAEKVRFVDPVSKDGLRIPPALYRRARDRSTREADETNDQSRFDIPDLTGMVFFYACEEHEKTIENRLPGSSDPYVGLMTYALTSVLSQAEGSLSYEALSQRMHHEYIRLRRANGPTLHIEGGDVKRSVLGLDGMKRSTLLLYQDQGSGKLYANVGAIDGIGPNSILAVYPPPGEKDGEKLLGYVSVSDVAADTCMVLPVGFEGVPKRTKRSLVGGRCEIVQYDFGGLAIAVSIDSDRGSSSTEKLESHLKDAVDLTNGLARIASSQEDADWFLRERDGKAVLVPTEQFFAGRHDHEPKPSVLGPFEIDDDLPESLAGSFRALARCENLLDLATSSREAADSEIDVAVTVRNVATGDSKWPVTTKAGDALEYQFENRGDVPVDVTLLAIDPGFGITSLFPIPGELNRLQPDEAPRKFPVDVDGSLHGRQIVVAILIEGKKGLPRANFTALEQPTLAQFRGNGPKGQEPALQQLLERAMYGGAGTRSLPSRLKRQVDFQVIPIDIVLEK</sequence>
<proteinExistence type="predicted"/>
<dbReference type="PANTHER" id="PTHR48104:SF30">
    <property type="entry name" value="METACASPASE-1"/>
    <property type="match status" value="1"/>
</dbReference>
<dbReference type="Pfam" id="PF00656">
    <property type="entry name" value="Peptidase_C14"/>
    <property type="match status" value="1"/>
</dbReference>
<dbReference type="Proteomes" id="UP001239462">
    <property type="component" value="Unassembled WGS sequence"/>
</dbReference>
<dbReference type="SUPFAM" id="SSF52129">
    <property type="entry name" value="Caspase-like"/>
    <property type="match status" value="1"/>
</dbReference>
<dbReference type="InterPro" id="IPR011600">
    <property type="entry name" value="Pept_C14_caspase"/>
</dbReference>
<protein>
    <submittedName>
        <fullName evidence="3">Caspase family protein</fullName>
        <ecNumber evidence="3">3.4.22.-</ecNumber>
    </submittedName>
</protein>
<keyword evidence="4" id="KW-1185">Reference proteome</keyword>
<evidence type="ECO:0000256" key="1">
    <source>
        <dbReference type="SAM" id="SignalP"/>
    </source>
</evidence>
<keyword evidence="3" id="KW-0378">Hydrolase</keyword>
<dbReference type="RefSeq" id="WP_289167453.1">
    <property type="nucleotide sequence ID" value="NZ_JASZZN010000037.1"/>
</dbReference>
<gene>
    <name evidence="3" type="ORF">QTN89_28020</name>
</gene>
<evidence type="ECO:0000313" key="3">
    <source>
        <dbReference type="EMBL" id="MDM4019334.1"/>
    </source>
</evidence>
<dbReference type="Gene3D" id="3.40.50.1460">
    <property type="match status" value="1"/>
</dbReference>
<dbReference type="InterPro" id="IPR050452">
    <property type="entry name" value="Metacaspase"/>
</dbReference>
<dbReference type="EC" id="3.4.22.-" evidence="3"/>
<accession>A0ABT7PS52</accession>
<keyword evidence="1" id="KW-0732">Signal</keyword>
<dbReference type="PROSITE" id="PS51257">
    <property type="entry name" value="PROKAR_LIPOPROTEIN"/>
    <property type="match status" value="1"/>
</dbReference>
<organism evidence="3 4">
    <name type="scientific">Roseiconus lacunae</name>
    <dbReference type="NCBI Taxonomy" id="2605694"/>
    <lineage>
        <taxon>Bacteria</taxon>
        <taxon>Pseudomonadati</taxon>
        <taxon>Planctomycetota</taxon>
        <taxon>Planctomycetia</taxon>
        <taxon>Pirellulales</taxon>
        <taxon>Pirellulaceae</taxon>
        <taxon>Roseiconus</taxon>
    </lineage>
</organism>
<reference evidence="3 4" key="1">
    <citation type="submission" date="2023-06" db="EMBL/GenBank/DDBJ databases">
        <title>Roseiconus lacunae JC819 isolated from Gulf of Mannar region, Tamil Nadu.</title>
        <authorList>
            <person name="Pk S."/>
            <person name="Ch S."/>
            <person name="Ch V.R."/>
        </authorList>
    </citation>
    <scope>NUCLEOTIDE SEQUENCE [LARGE SCALE GENOMIC DNA]</scope>
    <source>
        <strain evidence="3 4">JC819</strain>
    </source>
</reference>
<evidence type="ECO:0000313" key="4">
    <source>
        <dbReference type="Proteomes" id="UP001239462"/>
    </source>
</evidence>
<name>A0ABT7PS52_9BACT</name>
<feature type="signal peptide" evidence="1">
    <location>
        <begin position="1"/>
        <end position="25"/>
    </location>
</feature>
<dbReference type="EMBL" id="JASZZN010000037">
    <property type="protein sequence ID" value="MDM4019334.1"/>
    <property type="molecule type" value="Genomic_DNA"/>
</dbReference>
<dbReference type="PANTHER" id="PTHR48104">
    <property type="entry name" value="METACASPASE-4"/>
    <property type="match status" value="1"/>
</dbReference>
<feature type="chain" id="PRO_5046783656" evidence="1">
    <location>
        <begin position="26"/>
        <end position="702"/>
    </location>
</feature>